<gene>
    <name evidence="13" type="ORF">C7457_1440</name>
</gene>
<evidence type="ECO:0000256" key="6">
    <source>
        <dbReference type="ARBA" id="ARBA00022692"/>
    </source>
</evidence>
<feature type="coiled-coil region" evidence="9">
    <location>
        <begin position="208"/>
        <end position="249"/>
    </location>
</feature>
<dbReference type="PANTHER" id="PTHR30386">
    <property type="entry name" value="MEMBRANE FUSION SUBUNIT OF EMRAB-TOLC MULTIDRUG EFFLUX PUMP"/>
    <property type="match status" value="1"/>
</dbReference>
<dbReference type="Gene3D" id="2.40.50.100">
    <property type="match status" value="1"/>
</dbReference>
<dbReference type="GO" id="GO:0015031">
    <property type="term" value="P:protein transport"/>
    <property type="evidence" value="ECO:0007669"/>
    <property type="project" value="InterPro"/>
</dbReference>
<comment type="similarity">
    <text evidence="2">Belongs to the membrane fusion protein (MFP) (TC 8.A.1) family.</text>
</comment>
<evidence type="ECO:0000256" key="4">
    <source>
        <dbReference type="ARBA" id="ARBA00022475"/>
    </source>
</evidence>
<dbReference type="Pfam" id="PF25994">
    <property type="entry name" value="HH_AprE"/>
    <property type="match status" value="1"/>
</dbReference>
<evidence type="ECO:0000256" key="9">
    <source>
        <dbReference type="SAM" id="Coils"/>
    </source>
</evidence>
<dbReference type="PRINTS" id="PR01490">
    <property type="entry name" value="RTXTOXIND"/>
</dbReference>
<accession>A0A420W684</accession>
<comment type="caution">
    <text evidence="13">The sequence shown here is derived from an EMBL/GenBank/DDBJ whole genome shotgun (WGS) entry which is preliminary data.</text>
</comment>
<evidence type="ECO:0000313" key="14">
    <source>
        <dbReference type="Proteomes" id="UP000280881"/>
    </source>
</evidence>
<evidence type="ECO:0000256" key="10">
    <source>
        <dbReference type="SAM" id="Phobius"/>
    </source>
</evidence>
<dbReference type="Proteomes" id="UP000280881">
    <property type="component" value="Unassembled WGS sequence"/>
</dbReference>
<feature type="domain" description="AprE-like long alpha-helical hairpin" evidence="11">
    <location>
        <begin position="89"/>
        <end position="277"/>
    </location>
</feature>
<dbReference type="InterPro" id="IPR058781">
    <property type="entry name" value="HH_AprE-like"/>
</dbReference>
<protein>
    <submittedName>
        <fullName evidence="13">Epimerase transport system membrane fusion protein</fullName>
    </submittedName>
</protein>
<dbReference type="OrthoDB" id="9810980at2"/>
<evidence type="ECO:0000256" key="5">
    <source>
        <dbReference type="ARBA" id="ARBA00022519"/>
    </source>
</evidence>
<dbReference type="NCBIfam" id="TIGR01843">
    <property type="entry name" value="type_I_hlyD"/>
    <property type="match status" value="1"/>
</dbReference>
<organism evidence="13 14">
    <name type="scientific">Thermovibrio guaymasensis</name>
    <dbReference type="NCBI Taxonomy" id="240167"/>
    <lineage>
        <taxon>Bacteria</taxon>
        <taxon>Pseudomonadati</taxon>
        <taxon>Aquificota</taxon>
        <taxon>Aquificia</taxon>
        <taxon>Desulfurobacteriales</taxon>
        <taxon>Desulfurobacteriaceae</taxon>
        <taxon>Thermovibrio</taxon>
    </lineage>
</organism>
<comment type="subcellular location">
    <subcellularLocation>
        <location evidence="1">Cell inner membrane</location>
        <topology evidence="1">Single-pass membrane protein</topology>
    </subcellularLocation>
</comment>
<dbReference type="GO" id="GO:0005886">
    <property type="term" value="C:plasma membrane"/>
    <property type="evidence" value="ECO:0007669"/>
    <property type="project" value="UniProtKB-SubCell"/>
</dbReference>
<evidence type="ECO:0000256" key="8">
    <source>
        <dbReference type="ARBA" id="ARBA00023136"/>
    </source>
</evidence>
<feature type="transmembrane region" description="Helical" evidence="10">
    <location>
        <begin position="12"/>
        <end position="33"/>
    </location>
</feature>
<feature type="domain" description="AprE-like beta-barrel" evidence="12">
    <location>
        <begin position="322"/>
        <end position="411"/>
    </location>
</feature>
<sequence>MRERKDFGENKYILLGLFTIGIAFTVVVVWGFFSKIETYVIAPGKVVIETFKKPVQYKEWGNVSRVFVKEGDFVEEGEPLIELEKLEQRTNYSVLNAEYYNLLGKRDRLISEKKGLSKILFSKEFLNLKDSKLKEKVRKVQEELFKKRRDELNQQISVLKEKIAQTEARIKGLNEILYVKINLLNSYRNEIEEQRYLVEKGLVNNYRLLDLERDRDRVISEIEDIKTQIKQLNAQVSEYKKQISLQLKSYKSKVTQELEEVLSKLDEIRPKLKYATERVRKTVIKAPCSGQVIGLKVYSKGEVVKPGDILMYIVPKKESIFIMAKVFPKDRDKVHVGQMVDLQFPSFLSIAATSVEGKVSYISDDTLPDEKDRRLEYYEAHIVLTEKGKKQLRDNGFILVPGMPAVAYIKAERLSPIEYLIQPLIILIKSAFRAS</sequence>
<keyword evidence="8 10" id="KW-0472">Membrane</keyword>
<keyword evidence="4" id="KW-1003">Cell membrane</keyword>
<keyword evidence="7 10" id="KW-1133">Transmembrane helix</keyword>
<dbReference type="InterPro" id="IPR050739">
    <property type="entry name" value="MFP"/>
</dbReference>
<name>A0A420W684_9BACT</name>
<keyword evidence="9" id="KW-0175">Coiled coil</keyword>
<evidence type="ECO:0000256" key="3">
    <source>
        <dbReference type="ARBA" id="ARBA00022448"/>
    </source>
</evidence>
<keyword evidence="5" id="KW-0997">Cell inner membrane</keyword>
<reference evidence="13 14" key="1">
    <citation type="submission" date="2018-10" db="EMBL/GenBank/DDBJ databases">
        <title>Genomic Encyclopedia of Type Strains, Phase IV (KMG-IV): sequencing the most valuable type-strain genomes for metagenomic binning, comparative biology and taxonomic classification.</title>
        <authorList>
            <person name="Goeker M."/>
        </authorList>
    </citation>
    <scope>NUCLEOTIDE SEQUENCE [LARGE SCALE GENOMIC DNA]</scope>
    <source>
        <strain evidence="13 14">DSM 15521</strain>
    </source>
</reference>
<keyword evidence="14" id="KW-1185">Reference proteome</keyword>
<evidence type="ECO:0000256" key="7">
    <source>
        <dbReference type="ARBA" id="ARBA00022989"/>
    </source>
</evidence>
<dbReference type="Pfam" id="PF26002">
    <property type="entry name" value="Beta-barrel_AprE"/>
    <property type="match status" value="1"/>
</dbReference>
<evidence type="ECO:0000313" key="13">
    <source>
        <dbReference type="EMBL" id="RKQ60617.1"/>
    </source>
</evidence>
<evidence type="ECO:0000259" key="12">
    <source>
        <dbReference type="Pfam" id="PF26002"/>
    </source>
</evidence>
<keyword evidence="6 10" id="KW-0812">Transmembrane</keyword>
<dbReference type="PANTHER" id="PTHR30386:SF17">
    <property type="entry name" value="ALKALINE PROTEASE SECRETION PROTEIN APRE"/>
    <property type="match status" value="1"/>
</dbReference>
<dbReference type="InterPro" id="IPR058982">
    <property type="entry name" value="Beta-barrel_AprE"/>
</dbReference>
<dbReference type="InterPro" id="IPR010129">
    <property type="entry name" value="T1SS_HlyD"/>
</dbReference>
<keyword evidence="3" id="KW-0813">Transport</keyword>
<evidence type="ECO:0000259" key="11">
    <source>
        <dbReference type="Pfam" id="PF25994"/>
    </source>
</evidence>
<feature type="coiled-coil region" evidence="9">
    <location>
        <begin position="123"/>
        <end position="176"/>
    </location>
</feature>
<dbReference type="RefSeq" id="WP_121171524.1">
    <property type="nucleotide sequence ID" value="NZ_RBIE01000003.1"/>
</dbReference>
<evidence type="ECO:0000256" key="2">
    <source>
        <dbReference type="ARBA" id="ARBA00009477"/>
    </source>
</evidence>
<dbReference type="AlphaFoldDB" id="A0A420W684"/>
<evidence type="ECO:0000256" key="1">
    <source>
        <dbReference type="ARBA" id="ARBA00004377"/>
    </source>
</evidence>
<dbReference type="EMBL" id="RBIE01000003">
    <property type="protein sequence ID" value="RKQ60617.1"/>
    <property type="molecule type" value="Genomic_DNA"/>
</dbReference>
<proteinExistence type="inferred from homology"/>